<organism evidence="2 3">
    <name type="scientific">Tritrichomonas musculus</name>
    <dbReference type="NCBI Taxonomy" id="1915356"/>
    <lineage>
        <taxon>Eukaryota</taxon>
        <taxon>Metamonada</taxon>
        <taxon>Parabasalia</taxon>
        <taxon>Tritrichomonadida</taxon>
        <taxon>Tritrichomonadidae</taxon>
        <taxon>Tritrichomonas</taxon>
    </lineage>
</organism>
<reference evidence="2 3" key="1">
    <citation type="submission" date="2024-04" db="EMBL/GenBank/DDBJ databases">
        <title>Tritrichomonas musculus Genome.</title>
        <authorList>
            <person name="Alves-Ferreira E."/>
            <person name="Grigg M."/>
            <person name="Lorenzi H."/>
            <person name="Galac M."/>
        </authorList>
    </citation>
    <scope>NUCLEOTIDE SEQUENCE [LARGE SCALE GENOMIC DNA]</scope>
    <source>
        <strain evidence="2 3">EAF2021</strain>
    </source>
</reference>
<evidence type="ECO:0000313" key="2">
    <source>
        <dbReference type="EMBL" id="KAK8892658.1"/>
    </source>
</evidence>
<dbReference type="Proteomes" id="UP001470230">
    <property type="component" value="Unassembled WGS sequence"/>
</dbReference>
<dbReference type="SUPFAM" id="SSF50939">
    <property type="entry name" value="Sialidases"/>
    <property type="match status" value="1"/>
</dbReference>
<dbReference type="PANTHER" id="PTHR10628:SF30">
    <property type="entry name" value="EXO-ALPHA-SIALIDASE"/>
    <property type="match status" value="1"/>
</dbReference>
<proteinExistence type="predicted"/>
<protein>
    <recommendedName>
        <fullName evidence="1">Sialidase domain-containing protein</fullName>
    </recommendedName>
</protein>
<dbReference type="InterPro" id="IPR036278">
    <property type="entry name" value="Sialidase_sf"/>
</dbReference>
<dbReference type="Pfam" id="PF13088">
    <property type="entry name" value="BNR_2"/>
    <property type="match status" value="1"/>
</dbReference>
<feature type="domain" description="Sialidase" evidence="1">
    <location>
        <begin position="64"/>
        <end position="336"/>
    </location>
</feature>
<keyword evidence="3" id="KW-1185">Reference proteome</keyword>
<dbReference type="EMBL" id="JAPFFF010000004">
    <property type="protein sequence ID" value="KAK8892658.1"/>
    <property type="molecule type" value="Genomic_DNA"/>
</dbReference>
<gene>
    <name evidence="2" type="ORF">M9Y10_029898</name>
</gene>
<dbReference type="InterPro" id="IPR026856">
    <property type="entry name" value="Sialidase_fam"/>
</dbReference>
<dbReference type="Gene3D" id="2.120.10.10">
    <property type="match status" value="1"/>
</dbReference>
<dbReference type="InterPro" id="IPR011040">
    <property type="entry name" value="Sialidase"/>
</dbReference>
<dbReference type="CDD" id="cd15482">
    <property type="entry name" value="Sialidase_non-viral"/>
    <property type="match status" value="1"/>
</dbReference>
<accession>A0ABR2KNB9</accession>
<name>A0ABR2KNB9_9EUKA</name>
<dbReference type="PANTHER" id="PTHR10628">
    <property type="entry name" value="SIALIDASE"/>
    <property type="match status" value="1"/>
</dbReference>
<evidence type="ECO:0000259" key="1">
    <source>
        <dbReference type="Pfam" id="PF13088"/>
    </source>
</evidence>
<comment type="caution">
    <text evidence="2">The sequence shown here is derived from an EMBL/GenBank/DDBJ whole genome shotgun (WGS) entry which is preliminary data.</text>
</comment>
<evidence type="ECO:0000313" key="3">
    <source>
        <dbReference type="Proteomes" id="UP001470230"/>
    </source>
</evidence>
<sequence length="380" mass="41835">MLIQLFISFTLSEIAQPIHKVVIQGGEGGSKFYRIPSITMAPDNKTLIISADKRWNSNADLPSKIDTVIKYSKDNGVTWSEAITLSPGKADPAGYGDPGLIVDRQIGAVFCLFTGHQGTFASTKDKRQTNHYSVSHDNGVTWSPMIEITDMLYGTGCRDPIRQTLYSNFITSGNGIQLRNGKLMIVGVGRRDETRTLYDFAVYSDDHGKTWSMTANSPVTSGGDESKVVELNNGSILMSIRQSPNRLFSISNDGGLTWGYPVAQNDILEPWCNGDIIRYTSTKDGYNKNRLLHTIPYNTAGRKNLTIMVSYDEGNTWPVKKVIHPNSAAYSSVTFSPIDGKIYVFWERGGGVNGGFDLVVTTLTLDYITDGADTWTPPNT</sequence>